<feature type="compositionally biased region" description="Low complexity" evidence="1">
    <location>
        <begin position="44"/>
        <end position="60"/>
    </location>
</feature>
<keyword evidence="3" id="KW-1185">Reference proteome</keyword>
<feature type="compositionally biased region" description="Acidic residues" evidence="1">
    <location>
        <begin position="463"/>
        <end position="473"/>
    </location>
</feature>
<evidence type="ECO:0008006" key="4">
    <source>
        <dbReference type="Google" id="ProtNLM"/>
    </source>
</evidence>
<dbReference type="InterPro" id="IPR038014">
    <property type="entry name" value="Ies1"/>
</dbReference>
<gene>
    <name evidence="2" type="ORF">LODBEIA_P45980</name>
</gene>
<feature type="region of interest" description="Disordered" evidence="1">
    <location>
        <begin position="426"/>
        <end position="492"/>
    </location>
</feature>
<dbReference type="GeneID" id="92209794"/>
<dbReference type="EMBL" id="OZ022409">
    <property type="protein sequence ID" value="CAK9440522.1"/>
    <property type="molecule type" value="Genomic_DNA"/>
</dbReference>
<feature type="region of interest" description="Disordered" evidence="1">
    <location>
        <begin position="44"/>
        <end position="150"/>
    </location>
</feature>
<reference evidence="2 3" key="1">
    <citation type="submission" date="2024-03" db="EMBL/GenBank/DDBJ databases">
        <authorList>
            <person name="Brejova B."/>
        </authorList>
    </citation>
    <scope>NUCLEOTIDE SEQUENCE [LARGE SCALE GENOMIC DNA]</scope>
    <source>
        <strain evidence="2 3">CBS 14171</strain>
    </source>
</reference>
<organism evidence="2 3">
    <name type="scientific">Lodderomyces beijingensis</name>
    <dbReference type="NCBI Taxonomy" id="1775926"/>
    <lineage>
        <taxon>Eukaryota</taxon>
        <taxon>Fungi</taxon>
        <taxon>Dikarya</taxon>
        <taxon>Ascomycota</taxon>
        <taxon>Saccharomycotina</taxon>
        <taxon>Pichiomycetes</taxon>
        <taxon>Debaryomycetaceae</taxon>
        <taxon>Candida/Lodderomyces clade</taxon>
        <taxon>Lodderomyces</taxon>
    </lineage>
</organism>
<dbReference type="PANTHER" id="PTHR37287">
    <property type="entry name" value="INO EIGHTY SUBUNIT 1"/>
    <property type="match status" value="1"/>
</dbReference>
<feature type="compositionally biased region" description="Basic residues" evidence="1">
    <location>
        <begin position="129"/>
        <end position="144"/>
    </location>
</feature>
<proteinExistence type="predicted"/>
<sequence length="723" mass="81288">MSYDPVHDRYTPSKTENRSGQLSISSLVSAAEIAATPALTTTITTTNNTNNTTTTNTATTKTHEPKLRTHRSPSGRSAHILHSINHLIDTPPPEVDDNDGDDDYDETDINSTVAGDDEDYVAPHASSKSSKKSKASGSKRKKKSNIANSKLSLKKSDGEPFWRKDIQHDLLQTIFDDETPCFTNTFPESSVVGANNASKITFAELYVRTLAESSKSSKILREKLLRDTDLGKAVSKVSVLVNVGRMNTTINFVHDMKSTLRTYHSIPSLQTGPSGGTINQLQDTPRLKSIIKAVCDEDPNKVESLQEMLDSPPQQKPNTNVAQLLFFLGNANSGIPFVQDTSFHLLDLFVNTKIDPKVRGLKFLWLAYTFLETDFSPEEMDKNPFGGRQIPADVIIPVDKTADFDKDTDYEVKYAEEMLKARKQYVSEDHSNDPPRSQEKIKNAQAAQERRNQSKKRERELEETWASDNDDGEEKTPKMQSSRKKMKKIVQPEYSPISKNVLSLAITSPADNNNLQQQLEEERENAEPSGLQFPVDGLKTLCEQFRAAEFVPNQPAESDSIAHKCDLVEISKPMVHEVRTSSKASTASFNKKITILGNWIYRYFQYKKSIGNKFAGMEWEDVRHDMVHGVEKYLYESFGKSLGIPRGSEAEEDTEAVSNADEVYFNYVTQGDFDKANEKKSFLLQLTTFANELFLQKLEEQKRDRSRVGKISFDLENETVTTL</sequence>
<name>A0ABP0ZQG5_9ASCO</name>
<feature type="compositionally biased region" description="Basic and acidic residues" evidence="1">
    <location>
        <begin position="426"/>
        <end position="462"/>
    </location>
</feature>
<evidence type="ECO:0000313" key="3">
    <source>
        <dbReference type="Proteomes" id="UP001497383"/>
    </source>
</evidence>
<feature type="compositionally biased region" description="Basic and acidic residues" evidence="1">
    <location>
        <begin position="1"/>
        <end position="17"/>
    </location>
</feature>
<dbReference type="RefSeq" id="XP_066831536.1">
    <property type="nucleotide sequence ID" value="XM_066974836.1"/>
</dbReference>
<dbReference type="PANTHER" id="PTHR37287:SF1">
    <property type="entry name" value="INO EIGHTY SUBUNIT 1"/>
    <property type="match status" value="1"/>
</dbReference>
<feature type="compositionally biased region" description="Acidic residues" evidence="1">
    <location>
        <begin position="94"/>
        <end position="108"/>
    </location>
</feature>
<dbReference type="Proteomes" id="UP001497383">
    <property type="component" value="Chromosome 5"/>
</dbReference>
<feature type="region of interest" description="Disordered" evidence="1">
    <location>
        <begin position="1"/>
        <end position="21"/>
    </location>
</feature>
<accession>A0ABP0ZQG5</accession>
<protein>
    <recommendedName>
        <fullName evidence="4">Ino eighty subunit 1</fullName>
    </recommendedName>
</protein>
<evidence type="ECO:0000256" key="1">
    <source>
        <dbReference type="SAM" id="MobiDB-lite"/>
    </source>
</evidence>
<evidence type="ECO:0000313" key="2">
    <source>
        <dbReference type="EMBL" id="CAK9440522.1"/>
    </source>
</evidence>